<feature type="domain" description="SnoaL-like" evidence="1">
    <location>
        <begin position="8"/>
        <end position="123"/>
    </location>
</feature>
<dbReference type="SUPFAM" id="SSF54427">
    <property type="entry name" value="NTF2-like"/>
    <property type="match status" value="1"/>
</dbReference>
<dbReference type="Pfam" id="PF13577">
    <property type="entry name" value="SnoaL_4"/>
    <property type="match status" value="1"/>
</dbReference>
<protein>
    <recommendedName>
        <fullName evidence="1">SnoaL-like domain-containing protein</fullName>
    </recommendedName>
</protein>
<name>A0AAJ0M3G5_9PEZI</name>
<accession>A0AAJ0M3G5</accession>
<gene>
    <name evidence="2" type="ORF">B0T15DRAFT_484726</name>
</gene>
<comment type="caution">
    <text evidence="2">The sequence shown here is derived from an EMBL/GenBank/DDBJ whole genome shotgun (WGS) entry which is preliminary data.</text>
</comment>
<dbReference type="InterPro" id="IPR037401">
    <property type="entry name" value="SnoaL-like"/>
</dbReference>
<keyword evidence="3" id="KW-1185">Reference proteome</keyword>
<evidence type="ECO:0000259" key="1">
    <source>
        <dbReference type="Pfam" id="PF13577"/>
    </source>
</evidence>
<dbReference type="AlphaFoldDB" id="A0AAJ0M3G5"/>
<proteinExistence type="predicted"/>
<dbReference type="EMBL" id="JAUDZG010000003">
    <property type="protein sequence ID" value="KAK3307670.1"/>
    <property type="molecule type" value="Genomic_DNA"/>
</dbReference>
<dbReference type="Gene3D" id="3.10.450.50">
    <property type="match status" value="1"/>
</dbReference>
<dbReference type="InterPro" id="IPR032710">
    <property type="entry name" value="NTF2-like_dom_sf"/>
</dbReference>
<sequence length="140" mass="15791">MTTPPPDYTRFADTKQWNKFDTIFVPDATFTFVDIDGKVISTPDGAIPYKWYSLESWVAFFEKALADLQVIHLTGPGEFELVGPNEVKAVFTVVYNDALKGGGTGPHETGGGHYYETWVRQSGDLFCKDLCMQRTYHRVI</sequence>
<dbReference type="Proteomes" id="UP001273166">
    <property type="component" value="Unassembled WGS sequence"/>
</dbReference>
<organism evidence="2 3">
    <name type="scientific">Chaetomium strumarium</name>
    <dbReference type="NCBI Taxonomy" id="1170767"/>
    <lineage>
        <taxon>Eukaryota</taxon>
        <taxon>Fungi</taxon>
        <taxon>Dikarya</taxon>
        <taxon>Ascomycota</taxon>
        <taxon>Pezizomycotina</taxon>
        <taxon>Sordariomycetes</taxon>
        <taxon>Sordariomycetidae</taxon>
        <taxon>Sordariales</taxon>
        <taxon>Chaetomiaceae</taxon>
        <taxon>Chaetomium</taxon>
    </lineage>
</organism>
<evidence type="ECO:0000313" key="3">
    <source>
        <dbReference type="Proteomes" id="UP001273166"/>
    </source>
</evidence>
<evidence type="ECO:0000313" key="2">
    <source>
        <dbReference type="EMBL" id="KAK3307670.1"/>
    </source>
</evidence>
<dbReference type="RefSeq" id="XP_062723450.1">
    <property type="nucleotide sequence ID" value="XM_062866240.1"/>
</dbReference>
<reference evidence="2" key="2">
    <citation type="submission" date="2023-06" db="EMBL/GenBank/DDBJ databases">
        <authorList>
            <consortium name="Lawrence Berkeley National Laboratory"/>
            <person name="Mondo S.J."/>
            <person name="Hensen N."/>
            <person name="Bonometti L."/>
            <person name="Westerberg I."/>
            <person name="Brannstrom I.O."/>
            <person name="Guillou S."/>
            <person name="Cros-Aarteil S."/>
            <person name="Calhoun S."/>
            <person name="Haridas S."/>
            <person name="Kuo A."/>
            <person name="Pangilinan J."/>
            <person name="Riley R."/>
            <person name="Labutti K."/>
            <person name="Andreopoulos B."/>
            <person name="Lipzen A."/>
            <person name="Chen C."/>
            <person name="Yanf M."/>
            <person name="Daum C."/>
            <person name="Ng V."/>
            <person name="Clum A."/>
            <person name="Steindorff A."/>
            <person name="Ohm R."/>
            <person name="Martin F."/>
            <person name="Silar P."/>
            <person name="Natvig D."/>
            <person name="Lalanne C."/>
            <person name="Gautier V."/>
            <person name="Ament-Velasquez S.L."/>
            <person name="Kruys A."/>
            <person name="Hutchinson M.I."/>
            <person name="Powell A.J."/>
            <person name="Barry K."/>
            <person name="Miller A.N."/>
            <person name="Grigoriev I.V."/>
            <person name="Debuchy R."/>
            <person name="Gladieux P."/>
            <person name="Thoren M.H."/>
            <person name="Johannesson H."/>
        </authorList>
    </citation>
    <scope>NUCLEOTIDE SEQUENCE</scope>
    <source>
        <strain evidence="2">CBS 333.67</strain>
    </source>
</reference>
<reference evidence="2" key="1">
    <citation type="journal article" date="2023" name="Mol. Phylogenet. Evol.">
        <title>Genome-scale phylogeny and comparative genomics of the fungal order Sordariales.</title>
        <authorList>
            <person name="Hensen N."/>
            <person name="Bonometti L."/>
            <person name="Westerberg I."/>
            <person name="Brannstrom I.O."/>
            <person name="Guillou S."/>
            <person name="Cros-Aarteil S."/>
            <person name="Calhoun S."/>
            <person name="Haridas S."/>
            <person name="Kuo A."/>
            <person name="Mondo S."/>
            <person name="Pangilinan J."/>
            <person name="Riley R."/>
            <person name="LaButti K."/>
            <person name="Andreopoulos B."/>
            <person name="Lipzen A."/>
            <person name="Chen C."/>
            <person name="Yan M."/>
            <person name="Daum C."/>
            <person name="Ng V."/>
            <person name="Clum A."/>
            <person name="Steindorff A."/>
            <person name="Ohm R.A."/>
            <person name="Martin F."/>
            <person name="Silar P."/>
            <person name="Natvig D.O."/>
            <person name="Lalanne C."/>
            <person name="Gautier V."/>
            <person name="Ament-Velasquez S.L."/>
            <person name="Kruys A."/>
            <person name="Hutchinson M.I."/>
            <person name="Powell A.J."/>
            <person name="Barry K."/>
            <person name="Miller A.N."/>
            <person name="Grigoriev I.V."/>
            <person name="Debuchy R."/>
            <person name="Gladieux P."/>
            <person name="Hiltunen Thoren M."/>
            <person name="Johannesson H."/>
        </authorList>
    </citation>
    <scope>NUCLEOTIDE SEQUENCE</scope>
    <source>
        <strain evidence="2">CBS 333.67</strain>
    </source>
</reference>
<dbReference type="GeneID" id="87885069"/>